<evidence type="ECO:0000313" key="2">
    <source>
        <dbReference type="Proteomes" id="UP000694545"/>
    </source>
</evidence>
<sequence length="125" mass="13931">MSVHSSWWDLNPLSLSWNTGTLLPLAHGDDGGCSLTHLEGSSSQSNVLRASNTPQRVTEKQHWLLLKSRDGRRRCCSQTQRKLFSNRSPPSKPRLQTGFPTCAFRFVSSKDSLVGLASSNWTFPT</sequence>
<reference evidence="1" key="2">
    <citation type="submission" date="2025-09" db="UniProtKB">
        <authorList>
            <consortium name="Ensembl"/>
        </authorList>
    </citation>
    <scope>IDENTIFICATION</scope>
</reference>
<dbReference type="Proteomes" id="UP000694545">
    <property type="component" value="Unplaced"/>
</dbReference>
<dbReference type="Ensembl" id="ENSVKKT00000017974.1">
    <property type="protein sequence ID" value="ENSVKKP00000017538.1"/>
    <property type="gene ID" value="ENSVKKG00000011998.1"/>
</dbReference>
<protein>
    <submittedName>
        <fullName evidence="1">Uncharacterized protein</fullName>
    </submittedName>
</protein>
<name>A0A8D2L607_VARKO</name>
<keyword evidence="2" id="KW-1185">Reference proteome</keyword>
<dbReference type="AlphaFoldDB" id="A0A8D2L607"/>
<proteinExistence type="predicted"/>
<organism evidence="1 2">
    <name type="scientific">Varanus komodoensis</name>
    <name type="common">Komodo dragon</name>
    <dbReference type="NCBI Taxonomy" id="61221"/>
    <lineage>
        <taxon>Eukaryota</taxon>
        <taxon>Metazoa</taxon>
        <taxon>Chordata</taxon>
        <taxon>Craniata</taxon>
        <taxon>Vertebrata</taxon>
        <taxon>Euteleostomi</taxon>
        <taxon>Lepidosauria</taxon>
        <taxon>Squamata</taxon>
        <taxon>Bifurcata</taxon>
        <taxon>Unidentata</taxon>
        <taxon>Episquamata</taxon>
        <taxon>Toxicofera</taxon>
        <taxon>Anguimorpha</taxon>
        <taxon>Paleoanguimorpha</taxon>
        <taxon>Varanoidea</taxon>
        <taxon>Varanidae</taxon>
        <taxon>Varanus</taxon>
    </lineage>
</organism>
<reference evidence="1" key="1">
    <citation type="submission" date="2025-08" db="UniProtKB">
        <authorList>
            <consortium name="Ensembl"/>
        </authorList>
    </citation>
    <scope>IDENTIFICATION</scope>
</reference>
<accession>A0A8D2L607</accession>
<evidence type="ECO:0000313" key="1">
    <source>
        <dbReference type="Ensembl" id="ENSVKKP00000017538.1"/>
    </source>
</evidence>